<dbReference type="InterPro" id="IPR005537">
    <property type="entry name" value="RAMP_III_fam"/>
</dbReference>
<proteinExistence type="predicted"/>
<evidence type="ECO:0000313" key="4">
    <source>
        <dbReference type="Proteomes" id="UP000002402"/>
    </source>
</evidence>
<dbReference type="STRING" id="246197.MXAN_7279"/>
<sequence length="317" mass="33226">MESRPYLLHALSPLHVGTGQSVGVIDLPLARLKATGIPFVPGSSLKGVLRELRRPREETGDARGLHDAVFGPRRAKAGPEGDEPGDYAGALVVGDARLLALPVRSFVGTFALVTSPMLLALARRDLGGLSGKEGAWPKVEPLAQRGARVASLRDSAVVYGAGTSEACVYLEDLDLQVASKDDAALGAWAQGLAGLLPEAERALLTKRLVLVDDETMSFLWETATQVDTRVSMDPETGTAAKGQLWTEESLPAETLLVGVMGATGTFNKAPRKLAADAVLDAAFGGEGTVLQLGGKATVGRGRCRLLAWMAPDARGGR</sequence>
<dbReference type="InterPro" id="IPR013410">
    <property type="entry name" value="CRISPR-assoc_RAMP_Cmr4"/>
</dbReference>
<name>Q1CW31_MYXXD</name>
<evidence type="ECO:0000313" key="3">
    <source>
        <dbReference type="EMBL" id="ABF91705.1"/>
    </source>
</evidence>
<feature type="domain" description="CRISPR type III-associated protein" evidence="2">
    <location>
        <begin position="8"/>
        <end position="304"/>
    </location>
</feature>
<dbReference type="KEGG" id="mxa:MXAN_7279"/>
<dbReference type="RefSeq" id="WP_011557198.1">
    <property type="nucleotide sequence ID" value="NC_008095.1"/>
</dbReference>
<dbReference type="Proteomes" id="UP000002402">
    <property type="component" value="Chromosome"/>
</dbReference>
<dbReference type="PANTHER" id="PTHR36700">
    <property type="entry name" value="CRISPR SYSTEM CMR SUBUNIT CMR4"/>
    <property type="match status" value="1"/>
</dbReference>
<dbReference type="EnsemblBacteria" id="ABF91705">
    <property type="protein sequence ID" value="ABF91705"/>
    <property type="gene ID" value="MXAN_7279"/>
</dbReference>
<keyword evidence="4" id="KW-1185">Reference proteome</keyword>
<dbReference type="GeneID" id="41364444"/>
<keyword evidence="1" id="KW-0051">Antiviral defense</keyword>
<dbReference type="EMBL" id="CP000113">
    <property type="protein sequence ID" value="ABF91705.1"/>
    <property type="molecule type" value="Genomic_DNA"/>
</dbReference>
<dbReference type="NCBIfam" id="TIGR02580">
    <property type="entry name" value="cas_RAMP_Cmr4"/>
    <property type="match status" value="1"/>
</dbReference>
<evidence type="ECO:0000259" key="2">
    <source>
        <dbReference type="Pfam" id="PF03787"/>
    </source>
</evidence>
<dbReference type="OrthoDB" id="9789361at2"/>
<dbReference type="HOGENOM" id="CLU_047795_0_0_7"/>
<dbReference type="Pfam" id="PF03787">
    <property type="entry name" value="RAMPs"/>
    <property type="match status" value="1"/>
</dbReference>
<dbReference type="eggNOG" id="COG1336">
    <property type="taxonomic scope" value="Bacteria"/>
</dbReference>
<dbReference type="PANTHER" id="PTHR36700:SF1">
    <property type="entry name" value="CRISPR SYSTEM CMR SUBUNIT CMR4"/>
    <property type="match status" value="1"/>
</dbReference>
<protein>
    <submittedName>
        <fullName evidence="3">CRISPR-associated RAMP protein Cmr4</fullName>
    </submittedName>
</protein>
<reference evidence="3 4" key="1">
    <citation type="journal article" date="2006" name="Proc. Natl. Acad. Sci. U.S.A.">
        <title>Evolution of sensory complexity recorded in a myxobacterial genome.</title>
        <authorList>
            <person name="Goldman B.S."/>
            <person name="Nierman W.C."/>
            <person name="Kaiser D."/>
            <person name="Slater S.C."/>
            <person name="Durkin A.S."/>
            <person name="Eisen J.A."/>
            <person name="Ronning C.M."/>
            <person name="Barbazuk W.B."/>
            <person name="Blanchard M."/>
            <person name="Field C."/>
            <person name="Halling C."/>
            <person name="Hinkle G."/>
            <person name="Iartchuk O."/>
            <person name="Kim H.S."/>
            <person name="Mackenzie C."/>
            <person name="Madupu R."/>
            <person name="Miller N."/>
            <person name="Shvartsbeyn A."/>
            <person name="Sullivan S.A."/>
            <person name="Vaudin M."/>
            <person name="Wiegand R."/>
            <person name="Kaplan H.B."/>
        </authorList>
    </citation>
    <scope>NUCLEOTIDE SEQUENCE [LARGE SCALE GENOMIC DNA]</scope>
    <source>
        <strain evidence="4">DK1622</strain>
    </source>
</reference>
<organism evidence="3 4">
    <name type="scientific">Myxococcus xanthus (strain DK1622)</name>
    <dbReference type="NCBI Taxonomy" id="246197"/>
    <lineage>
        <taxon>Bacteria</taxon>
        <taxon>Pseudomonadati</taxon>
        <taxon>Myxococcota</taxon>
        <taxon>Myxococcia</taxon>
        <taxon>Myxococcales</taxon>
        <taxon>Cystobacterineae</taxon>
        <taxon>Myxococcaceae</taxon>
        <taxon>Myxococcus</taxon>
    </lineage>
</organism>
<gene>
    <name evidence="3" type="primary">cmr4</name>
    <name evidence="3" type="ordered locus">MXAN_7279</name>
</gene>
<dbReference type="GO" id="GO:0051607">
    <property type="term" value="P:defense response to virus"/>
    <property type="evidence" value="ECO:0007669"/>
    <property type="project" value="UniProtKB-KW"/>
</dbReference>
<evidence type="ECO:0000256" key="1">
    <source>
        <dbReference type="ARBA" id="ARBA00023118"/>
    </source>
</evidence>
<dbReference type="AlphaFoldDB" id="Q1CW31"/>
<accession>Q1CW31</accession>